<keyword evidence="6" id="KW-1185">Reference proteome</keyword>
<dbReference type="Gene3D" id="3.20.20.70">
    <property type="entry name" value="Aldolase class I"/>
    <property type="match status" value="1"/>
</dbReference>
<comment type="similarity">
    <text evidence="2">Belongs to the NADH:flavin oxidoreductase/NADH oxidase family.</text>
</comment>
<dbReference type="InterPro" id="IPR001155">
    <property type="entry name" value="OxRdtase_FMN_N"/>
</dbReference>
<comment type="cofactor">
    <cofactor evidence="1">
        <name>FMN</name>
        <dbReference type="ChEBI" id="CHEBI:58210"/>
    </cofactor>
</comment>
<evidence type="ECO:0000256" key="1">
    <source>
        <dbReference type="ARBA" id="ARBA00001917"/>
    </source>
</evidence>
<sequence>MSSNDSGLSAAGFKPLGDTALFSPLQIGSLNLEHRIIQAPLTRMRGVKESEGVWAPGDLAVEYYGQRSSKGGLLLTEATNITRLASGYPGIPGVFTLGQQAGWKRVTDAVHAKGGFIYCQIWHVGRASSDALLEGKQTVSSSSIPIKGPAVDGTDYASHPPRPLEISEIQDIVNDFAAAAKTCIDIGFDGVEIHSANGYLLEQFLHDNINTRTDAYGGSMENRSRFTLEVIKAVTSAIGAGKTGIRLSPYNYYQDTRDSDPNTHWGYLCEQIAALPAENRVSYVHMIEPRFDEELSEQGKMDALAAYSKTSVDNTITAKAGVNSLVQFQRILAKGGVKFLAAGNFDRDNAEPKLANGDADAIVMGRWFIANPDLPKRLKEGLTLNKYDRSTFYGADPPSKGYTDYPFYDGKVV</sequence>
<accession>A0A218YT51</accession>
<organism evidence="5 6">
    <name type="scientific">Diplocarpon coronariae</name>
    <dbReference type="NCBI Taxonomy" id="2795749"/>
    <lineage>
        <taxon>Eukaryota</taxon>
        <taxon>Fungi</taxon>
        <taxon>Dikarya</taxon>
        <taxon>Ascomycota</taxon>
        <taxon>Pezizomycotina</taxon>
        <taxon>Leotiomycetes</taxon>
        <taxon>Helotiales</taxon>
        <taxon>Drepanopezizaceae</taxon>
        <taxon>Diplocarpon</taxon>
    </lineage>
</organism>
<name>A0A218YT51_9HELO</name>
<dbReference type="GO" id="GO:0016628">
    <property type="term" value="F:oxidoreductase activity, acting on the CH-CH group of donors, NAD or NADP as acceptor"/>
    <property type="evidence" value="ECO:0007669"/>
    <property type="project" value="UniProtKB-ARBA"/>
</dbReference>
<dbReference type="EMBL" id="MZNU01000400">
    <property type="protein sequence ID" value="OWO98368.1"/>
    <property type="molecule type" value="Genomic_DNA"/>
</dbReference>
<dbReference type="STRING" id="503106.A0A218YT51"/>
<dbReference type="AlphaFoldDB" id="A0A218YT51"/>
<dbReference type="GO" id="GO:0005829">
    <property type="term" value="C:cytosol"/>
    <property type="evidence" value="ECO:0007669"/>
    <property type="project" value="UniProtKB-ARBA"/>
</dbReference>
<dbReference type="PANTHER" id="PTHR22893:SF129">
    <property type="entry name" value="FLAVIN OXIDOREDUCTASE HXNT"/>
    <property type="match status" value="1"/>
</dbReference>
<evidence type="ECO:0000259" key="4">
    <source>
        <dbReference type="Pfam" id="PF00724"/>
    </source>
</evidence>
<reference evidence="5 6" key="1">
    <citation type="submission" date="2017-04" db="EMBL/GenBank/DDBJ databases">
        <title>Draft genome sequence of Marssonina coronaria NL1: causal agent of apple blotch.</title>
        <authorList>
            <person name="Cheng Q."/>
        </authorList>
    </citation>
    <scope>NUCLEOTIDE SEQUENCE [LARGE SCALE GENOMIC DNA]</scope>
    <source>
        <strain evidence="5 6">NL1</strain>
    </source>
</reference>
<dbReference type="InParanoid" id="A0A218YT51"/>
<dbReference type="FunFam" id="3.20.20.70:FF:000059">
    <property type="entry name" value="N-ethylmaleimide reductase, FMN-linked"/>
    <property type="match status" value="1"/>
</dbReference>
<dbReference type="Pfam" id="PF00724">
    <property type="entry name" value="Oxidored_FMN"/>
    <property type="match status" value="1"/>
</dbReference>
<evidence type="ECO:0000313" key="6">
    <source>
        <dbReference type="Proteomes" id="UP000242519"/>
    </source>
</evidence>
<dbReference type="GO" id="GO:0010181">
    <property type="term" value="F:FMN binding"/>
    <property type="evidence" value="ECO:0007669"/>
    <property type="project" value="InterPro"/>
</dbReference>
<dbReference type="PANTHER" id="PTHR22893">
    <property type="entry name" value="NADH OXIDOREDUCTASE-RELATED"/>
    <property type="match status" value="1"/>
</dbReference>
<dbReference type="SUPFAM" id="SSF51395">
    <property type="entry name" value="FMN-linked oxidoreductases"/>
    <property type="match status" value="1"/>
</dbReference>
<proteinExistence type="inferred from homology"/>
<dbReference type="InterPro" id="IPR013785">
    <property type="entry name" value="Aldolase_TIM"/>
</dbReference>
<dbReference type="OrthoDB" id="276546at2759"/>
<evidence type="ECO:0000256" key="2">
    <source>
        <dbReference type="ARBA" id="ARBA00005979"/>
    </source>
</evidence>
<dbReference type="Proteomes" id="UP000242519">
    <property type="component" value="Unassembled WGS sequence"/>
</dbReference>
<dbReference type="CDD" id="cd02933">
    <property type="entry name" value="OYE_like_FMN"/>
    <property type="match status" value="1"/>
</dbReference>
<dbReference type="GO" id="GO:0003959">
    <property type="term" value="F:NADPH dehydrogenase activity"/>
    <property type="evidence" value="ECO:0007669"/>
    <property type="project" value="TreeGrafter"/>
</dbReference>
<comment type="caution">
    <text evidence="5">The sequence shown here is derived from an EMBL/GenBank/DDBJ whole genome shotgun (WGS) entry which is preliminary data.</text>
</comment>
<gene>
    <name evidence="5" type="ORF">B2J93_8204</name>
</gene>
<evidence type="ECO:0000256" key="3">
    <source>
        <dbReference type="ARBA" id="ARBA00023002"/>
    </source>
</evidence>
<dbReference type="InterPro" id="IPR045247">
    <property type="entry name" value="Oye-like"/>
</dbReference>
<feature type="domain" description="NADH:flavin oxidoreductase/NADH oxidase N-terminal" evidence="4">
    <location>
        <begin position="21"/>
        <end position="385"/>
    </location>
</feature>
<protein>
    <recommendedName>
        <fullName evidence="4">NADH:flavin oxidoreductase/NADH oxidase N-terminal domain-containing protein</fullName>
    </recommendedName>
</protein>
<keyword evidence="3" id="KW-0560">Oxidoreductase</keyword>
<evidence type="ECO:0000313" key="5">
    <source>
        <dbReference type="EMBL" id="OWO98368.1"/>
    </source>
</evidence>